<feature type="region of interest" description="Disordered" evidence="1">
    <location>
        <begin position="467"/>
        <end position="486"/>
    </location>
</feature>
<protein>
    <submittedName>
        <fullName evidence="2">Uncharacterized protein</fullName>
    </submittedName>
</protein>
<accession>A0A4R6PKQ4</accession>
<organism evidence="2 3">
    <name type="scientific">Nocardia ignorata</name>
    <dbReference type="NCBI Taxonomy" id="145285"/>
    <lineage>
        <taxon>Bacteria</taxon>
        <taxon>Bacillati</taxon>
        <taxon>Actinomycetota</taxon>
        <taxon>Actinomycetes</taxon>
        <taxon>Mycobacteriales</taxon>
        <taxon>Nocardiaceae</taxon>
        <taxon>Nocardia</taxon>
    </lineage>
</organism>
<evidence type="ECO:0000313" key="2">
    <source>
        <dbReference type="EMBL" id="TDP38701.1"/>
    </source>
</evidence>
<gene>
    <name evidence="2" type="ORF">DFR75_103358</name>
</gene>
<evidence type="ECO:0000313" key="3">
    <source>
        <dbReference type="Proteomes" id="UP000295087"/>
    </source>
</evidence>
<sequence>MSSIRRYLDQARELLSTVHSIPALVRAAADAVVATKYAIPEIVEESAVPVWSTDPGGMREACIREEEARAAMRDRYVRPFGEILSRIPLITQPIRPYTTAENGGALGHDLSAPLPADVVPDAEHYRPIGTDRTMDANVQRTCDESCGPAASSGHDVDRSALTGAAPGSLADLPGTGTRRFAANLDSASGAVTGIRIGAGGGGTAVALDVGAATVDVMRVGESPGSNTDGPQQPDDAEQGRNRSHGGVASAPGAETAGTSTGPAVSSAGFRGEARNGGATTSGAGARTDAGEGVTHWDDGALTTRSGGGGPMESSGNHHGGGPNPSSGQRGPGQANTATDSPGAAARSTFADRIALADMALSTNDALAGNAVAADNAPADNALRAINAPTGNVLAADKALAGKAPTAGDAGVETRASGAGQGQVAARWFHCVALAPGMPGAEQEEHAHGVPEYLTTSANTEVLLGRPAPTITGGVRGDGHGSTARGC</sequence>
<keyword evidence="3" id="KW-1185">Reference proteome</keyword>
<proteinExistence type="predicted"/>
<evidence type="ECO:0000256" key="1">
    <source>
        <dbReference type="SAM" id="MobiDB-lite"/>
    </source>
</evidence>
<feature type="compositionally biased region" description="Polar residues" evidence="1">
    <location>
        <begin position="323"/>
        <end position="339"/>
    </location>
</feature>
<name>A0A4R6PKQ4_NOCIG</name>
<dbReference type="AlphaFoldDB" id="A0A4R6PKQ4"/>
<feature type="region of interest" description="Disordered" evidence="1">
    <location>
        <begin position="145"/>
        <end position="174"/>
    </location>
</feature>
<feature type="region of interest" description="Disordered" evidence="1">
    <location>
        <begin position="219"/>
        <end position="344"/>
    </location>
</feature>
<feature type="compositionally biased region" description="Low complexity" evidence="1">
    <location>
        <begin position="275"/>
        <end position="287"/>
    </location>
</feature>
<dbReference type="Proteomes" id="UP000295087">
    <property type="component" value="Unassembled WGS sequence"/>
</dbReference>
<dbReference type="EMBL" id="SNXK01000003">
    <property type="protein sequence ID" value="TDP38701.1"/>
    <property type="molecule type" value="Genomic_DNA"/>
</dbReference>
<comment type="caution">
    <text evidence="2">The sequence shown here is derived from an EMBL/GenBank/DDBJ whole genome shotgun (WGS) entry which is preliminary data.</text>
</comment>
<reference evidence="2 3" key="1">
    <citation type="submission" date="2019-03" db="EMBL/GenBank/DDBJ databases">
        <title>Genomic Encyclopedia of Type Strains, Phase IV (KMG-IV): sequencing the most valuable type-strain genomes for metagenomic binning, comparative biology and taxonomic classification.</title>
        <authorList>
            <person name="Goeker M."/>
        </authorList>
    </citation>
    <scope>NUCLEOTIDE SEQUENCE [LARGE SCALE GENOMIC DNA]</scope>
    <source>
        <strain evidence="2 3">DSM 44496</strain>
    </source>
</reference>